<feature type="compositionally biased region" description="Polar residues" evidence="1">
    <location>
        <begin position="265"/>
        <end position="277"/>
    </location>
</feature>
<keyword evidence="2" id="KW-0472">Membrane</keyword>
<evidence type="ECO:0000313" key="3">
    <source>
        <dbReference type="EMBL" id="OBX65531.1"/>
    </source>
</evidence>
<accession>A0A1B8Q6Z4</accession>
<dbReference type="RefSeq" id="WP_065256614.1">
    <property type="nucleotide sequence ID" value="NZ_JBPAGO010000003.1"/>
</dbReference>
<reference evidence="3 4" key="1">
    <citation type="submission" date="2016-06" db="EMBL/GenBank/DDBJ databases">
        <title>Draft genome of Moraxella lacunata CCUG 57757A.</title>
        <authorList>
            <person name="Salva-Serra F."/>
            <person name="Engstrom-Jakobsson H."/>
            <person name="Thorell K."/>
            <person name="Gonzales-Siles L."/>
            <person name="Karlsson R."/>
            <person name="Boulund F."/>
            <person name="Engstrand L."/>
            <person name="Kristiansson E."/>
            <person name="Moore E."/>
        </authorList>
    </citation>
    <scope>NUCLEOTIDE SEQUENCE [LARGE SCALE GENOMIC DNA]</scope>
    <source>
        <strain evidence="3 4">CCUG 57757A</strain>
    </source>
</reference>
<proteinExistence type="predicted"/>
<keyword evidence="2" id="KW-0812">Transmembrane</keyword>
<evidence type="ECO:0000313" key="4">
    <source>
        <dbReference type="Proteomes" id="UP000092607"/>
    </source>
</evidence>
<organism evidence="3 4">
    <name type="scientific">Moraxella lacunata</name>
    <dbReference type="NCBI Taxonomy" id="477"/>
    <lineage>
        <taxon>Bacteria</taxon>
        <taxon>Pseudomonadati</taxon>
        <taxon>Pseudomonadota</taxon>
        <taxon>Gammaproteobacteria</taxon>
        <taxon>Moraxellales</taxon>
        <taxon>Moraxellaceae</taxon>
        <taxon>Moraxella</taxon>
    </lineage>
</organism>
<evidence type="ECO:0000256" key="2">
    <source>
        <dbReference type="SAM" id="Phobius"/>
    </source>
</evidence>
<evidence type="ECO:0000256" key="1">
    <source>
        <dbReference type="SAM" id="MobiDB-lite"/>
    </source>
</evidence>
<feature type="transmembrane region" description="Helical" evidence="2">
    <location>
        <begin position="61"/>
        <end position="80"/>
    </location>
</feature>
<feature type="region of interest" description="Disordered" evidence="1">
    <location>
        <begin position="240"/>
        <end position="277"/>
    </location>
</feature>
<dbReference type="AlphaFoldDB" id="A0A1B8Q6Z4"/>
<dbReference type="EMBL" id="LZMS01000034">
    <property type="protein sequence ID" value="OBX65531.1"/>
    <property type="molecule type" value="Genomic_DNA"/>
</dbReference>
<comment type="caution">
    <text evidence="3">The sequence shown here is derived from an EMBL/GenBank/DDBJ whole genome shotgun (WGS) entry which is preliminary data.</text>
</comment>
<gene>
    <name evidence="3" type="ORF">A9309_02130</name>
</gene>
<protein>
    <submittedName>
        <fullName evidence="3">Uncharacterized protein</fullName>
    </submittedName>
</protein>
<sequence>MSVNYSDFITIWSILCKILSKSCRHEFKCLKFHKKNDKIYTLFVHMPNERFIMTYPAPRHGLFAVFILVSLTLNLLFFVISNERQQKERYERSIQAEAVAIAEELSAPLSINDRISMSVVANRYIRGDDVAFVGVYDVNDNLLVPVGKETQGHAVKEVVTGSQSVLGYVTVQTHEINRAKIISDNWMYLVGVAFLHALLLLIYGYVARPTDAIRIEISHDVRNRLLAKGLLYDVNQKNHAHSSGDPIGTQTGSSGTPHAKHDTPPAQSEPSHQTQSEHTYVIQARFDDPNDLLATVGNQTKNVYFSLCHQLLSKATTELLALPVFHGVSVESILPFDDQGCRIVLSGKDKYSKSALASILLARLALMLNQTIYDKHRELKRFALPMRTYVSDIARQDEVVGVGIKHRKTPLVLLPNRVVTGLSPHGNFLKLADPISVAERECRHLRHVSISHAETLERVRDKVLLSG</sequence>
<feature type="transmembrane region" description="Helical" evidence="2">
    <location>
        <begin position="186"/>
        <end position="206"/>
    </location>
</feature>
<keyword evidence="2" id="KW-1133">Transmembrane helix</keyword>
<name>A0A1B8Q6Z4_MORLA</name>
<dbReference type="Proteomes" id="UP000092607">
    <property type="component" value="Unassembled WGS sequence"/>
</dbReference>